<gene>
    <name evidence="5" type="ORF">FSB_LOCUS59196</name>
</gene>
<dbReference type="InterPro" id="IPR002156">
    <property type="entry name" value="RNaseH_domain"/>
</dbReference>
<feature type="compositionally biased region" description="Basic and acidic residues" evidence="2">
    <location>
        <begin position="428"/>
        <end position="437"/>
    </location>
</feature>
<dbReference type="Gene3D" id="3.30.420.10">
    <property type="entry name" value="Ribonuclease H-like superfamily/Ribonuclease H"/>
    <property type="match status" value="1"/>
</dbReference>
<dbReference type="CDD" id="cd09279">
    <property type="entry name" value="RNase_HI_like"/>
    <property type="match status" value="1"/>
</dbReference>
<proteinExistence type="predicted"/>
<feature type="compositionally biased region" description="Basic and acidic residues" evidence="2">
    <location>
        <begin position="10"/>
        <end position="22"/>
    </location>
</feature>
<feature type="region of interest" description="Disordered" evidence="2">
    <location>
        <begin position="1"/>
        <end position="44"/>
    </location>
</feature>
<feature type="domain" description="RNase H type-1" evidence="4">
    <location>
        <begin position="980"/>
        <end position="1083"/>
    </location>
</feature>
<dbReference type="InterPro" id="IPR043502">
    <property type="entry name" value="DNA/RNA_pol_sf"/>
</dbReference>
<feature type="coiled-coil region" evidence="1">
    <location>
        <begin position="551"/>
        <end position="585"/>
    </location>
</feature>
<dbReference type="PANTHER" id="PTHR48475">
    <property type="entry name" value="RIBONUCLEASE H"/>
    <property type="match status" value="1"/>
</dbReference>
<dbReference type="PANTHER" id="PTHR48475:SF1">
    <property type="entry name" value="RNASE H TYPE-1 DOMAIN-CONTAINING PROTEIN"/>
    <property type="match status" value="1"/>
</dbReference>
<dbReference type="Gene3D" id="3.30.70.270">
    <property type="match status" value="2"/>
</dbReference>
<keyword evidence="1" id="KW-0175">Coiled coil</keyword>
<dbReference type="Pfam" id="PF00078">
    <property type="entry name" value="RVT_1"/>
    <property type="match status" value="1"/>
</dbReference>
<dbReference type="EMBL" id="OIVN01006355">
    <property type="protein sequence ID" value="SPD31314.1"/>
    <property type="molecule type" value="Genomic_DNA"/>
</dbReference>
<dbReference type="AlphaFoldDB" id="A0A2N9J413"/>
<feature type="domain" description="Reverse transcriptase" evidence="3">
    <location>
        <begin position="677"/>
        <end position="767"/>
    </location>
</feature>
<organism evidence="5">
    <name type="scientific">Fagus sylvatica</name>
    <name type="common">Beechnut</name>
    <dbReference type="NCBI Taxonomy" id="28930"/>
    <lineage>
        <taxon>Eukaryota</taxon>
        <taxon>Viridiplantae</taxon>
        <taxon>Streptophyta</taxon>
        <taxon>Embryophyta</taxon>
        <taxon>Tracheophyta</taxon>
        <taxon>Spermatophyta</taxon>
        <taxon>Magnoliopsida</taxon>
        <taxon>eudicotyledons</taxon>
        <taxon>Gunneridae</taxon>
        <taxon>Pentapetalae</taxon>
        <taxon>rosids</taxon>
        <taxon>fabids</taxon>
        <taxon>Fagales</taxon>
        <taxon>Fagaceae</taxon>
        <taxon>Fagus</taxon>
    </lineage>
</organism>
<accession>A0A2N9J413</accession>
<name>A0A2N9J413_FAGSY</name>
<reference evidence="5" key="1">
    <citation type="submission" date="2018-02" db="EMBL/GenBank/DDBJ databases">
        <authorList>
            <person name="Cohen D.B."/>
            <person name="Kent A.D."/>
        </authorList>
    </citation>
    <scope>NUCLEOTIDE SEQUENCE</scope>
</reference>
<dbReference type="CDD" id="cd01647">
    <property type="entry name" value="RT_LTR"/>
    <property type="match status" value="1"/>
</dbReference>
<protein>
    <submittedName>
        <fullName evidence="5">Uncharacterized protein</fullName>
    </submittedName>
</protein>
<feature type="region of interest" description="Disordered" evidence="2">
    <location>
        <begin position="415"/>
        <end position="437"/>
    </location>
</feature>
<dbReference type="SUPFAM" id="SSF53098">
    <property type="entry name" value="Ribonuclease H-like"/>
    <property type="match status" value="1"/>
</dbReference>
<evidence type="ECO:0000256" key="1">
    <source>
        <dbReference type="SAM" id="Coils"/>
    </source>
</evidence>
<dbReference type="SUPFAM" id="SSF56672">
    <property type="entry name" value="DNA/RNA polymerases"/>
    <property type="match status" value="1"/>
</dbReference>
<feature type="region of interest" description="Disordered" evidence="2">
    <location>
        <begin position="81"/>
        <end position="103"/>
    </location>
</feature>
<dbReference type="GO" id="GO:0003676">
    <property type="term" value="F:nucleic acid binding"/>
    <property type="evidence" value="ECO:0007669"/>
    <property type="project" value="InterPro"/>
</dbReference>
<dbReference type="Gene3D" id="3.10.10.10">
    <property type="entry name" value="HIV Type 1 Reverse Transcriptase, subunit A, domain 1"/>
    <property type="match status" value="1"/>
</dbReference>
<dbReference type="InterPro" id="IPR000477">
    <property type="entry name" value="RT_dom"/>
</dbReference>
<dbReference type="InterPro" id="IPR043128">
    <property type="entry name" value="Rev_trsase/Diguanyl_cyclase"/>
</dbReference>
<evidence type="ECO:0000256" key="2">
    <source>
        <dbReference type="SAM" id="MobiDB-lite"/>
    </source>
</evidence>
<dbReference type="GO" id="GO:0004523">
    <property type="term" value="F:RNA-DNA hybrid ribonuclease activity"/>
    <property type="evidence" value="ECO:0007669"/>
    <property type="project" value="InterPro"/>
</dbReference>
<dbReference type="Pfam" id="PF13456">
    <property type="entry name" value="RVT_3"/>
    <property type="match status" value="1"/>
</dbReference>
<evidence type="ECO:0000313" key="5">
    <source>
        <dbReference type="EMBL" id="SPD31314.1"/>
    </source>
</evidence>
<evidence type="ECO:0000259" key="3">
    <source>
        <dbReference type="Pfam" id="PF00078"/>
    </source>
</evidence>
<dbReference type="InterPro" id="IPR012337">
    <property type="entry name" value="RNaseH-like_sf"/>
</dbReference>
<sequence length="1084" mass="121835">MPLKLRQRGSRREVSVHTENSRAESAVNGQGQDPPQPPLSDPNWEVLPTNLMLELIQGLQQTQGELAEAIKQLKEKDAGVKTFPQNEGGNQEKPHQDSGSHNKETTFVTMFDPYPEKYIVPTFSLFDGRKGSALIHISKFIDSMGVYVGNGDLCLLEEKITLVNLHTTKQASGEDLLHYIHRFRDISLDCYANYEEGELVRVCIDNMLPEFQAHLENLDISRFAQLLQKAWKTALSVKPHTEKPKEKKSQPQVLMVSIWVADGIIKLPEAPKKATEEDKKNPKFCYFHQYVHHSTADCWTLRRKFHEKIQDGTLELPQVKQKVHIDHFLKHKDRAVVLIVIHGNASDVDMDKLAILGLNPEARTTATEAIMAIAADFGAHYFTAETHASRAFLETTNAITFTDEDMEVQYRLLHQPHSPKHYPSSRNLSKEDPRSTYGDKRTFGGVGEYTKGHIQLVLKVGPIVALTRFHVVDSVVPYHILLGRPWLHKHQLIPSTYHQCVKGRLNGKPIRIATNPMPFDQSESYFVEAALYDEVAPAGEASLAKPVGIPLSKWEEIKDALEADLRDLLEQKRKHRAEASTMNEVDVPESADTAEVAMADPKIFAKEELEANGTTYEDLHSEVEAQITQEVKKLFSVGFIKPIQHPRWLSNIVPMKKKNGQIRCCVDFRNLKDEFSLPNMDLLIDSAVGYAMFSFMDGFSSYNQIFMSPKDAEKTAFRTPIGNFYYTVMPFGLKNARATYQRTMTAMFHDMMHREIEDYVDDIVLKMNPFKCAFGVSSGKFLCFLVHQRGIDVDPARASAIATMKPLTTHKELKSFLGKLSYIRRFILGLAAVQDIMTKLPTVCVPIFGKPLRLYLASNSQAIGALIAQEDGSGIEQPVYYVSFALKFLAHKVQLMTKSHPIRSLLQRPVLSGRLAQWLLQLSQYEIITETPTAIKSQAIADLLAQFPGEDNSSISDEIPREINEVFLAGLADSVWTLKFNGSSTATSAGAGIVLYKDDGEAVTKSFKFDFPCSNNAAKYQAYLTGLAIAYEMGIKHLRVIGDSNLVVCQARGEFSLKEPSLAPYRALTQKLEAKFSTFEIEHA</sequence>
<evidence type="ECO:0000259" key="4">
    <source>
        <dbReference type="Pfam" id="PF13456"/>
    </source>
</evidence>
<feature type="compositionally biased region" description="Basic and acidic residues" evidence="2">
    <location>
        <begin position="90"/>
        <end position="103"/>
    </location>
</feature>
<dbReference type="InterPro" id="IPR036397">
    <property type="entry name" value="RNaseH_sf"/>
</dbReference>